<dbReference type="PANTHER" id="PTHR30006">
    <property type="entry name" value="THIAMINE-BINDING PERIPLASMIC PROTEIN-RELATED"/>
    <property type="match status" value="1"/>
</dbReference>
<name>A0A0A3AKP1_9PAST</name>
<dbReference type="CDD" id="cd13545">
    <property type="entry name" value="PBP2_TbpA"/>
    <property type="match status" value="1"/>
</dbReference>
<organism evidence="7 8">
    <name type="scientific">Chelonobacter oris</name>
    <dbReference type="NCBI Taxonomy" id="505317"/>
    <lineage>
        <taxon>Bacteria</taxon>
        <taxon>Pseudomonadati</taxon>
        <taxon>Pseudomonadota</taxon>
        <taxon>Gammaproteobacteria</taxon>
        <taxon>Pasteurellales</taxon>
        <taxon>Pasteurellaceae</taxon>
        <taxon>Chelonobacter</taxon>
    </lineage>
</organism>
<dbReference type="EMBL" id="JSUM01000014">
    <property type="protein sequence ID" value="KGQ69963.1"/>
    <property type="molecule type" value="Genomic_DNA"/>
</dbReference>
<dbReference type="GO" id="GO:0030975">
    <property type="term" value="F:thiamine binding"/>
    <property type="evidence" value="ECO:0007669"/>
    <property type="project" value="InterPro"/>
</dbReference>
<dbReference type="STRING" id="505317.OA57_09035"/>
<dbReference type="SUPFAM" id="SSF53850">
    <property type="entry name" value="Periplasmic binding protein-like II"/>
    <property type="match status" value="1"/>
</dbReference>
<evidence type="ECO:0000313" key="8">
    <source>
        <dbReference type="Proteomes" id="UP000030380"/>
    </source>
</evidence>
<proteinExistence type="inferred from homology"/>
<comment type="subcellular location">
    <subcellularLocation>
        <location evidence="1">Periplasm</location>
    </subcellularLocation>
</comment>
<accession>A0A0A3AKP1</accession>
<dbReference type="Proteomes" id="UP000030380">
    <property type="component" value="Unassembled WGS sequence"/>
</dbReference>
<dbReference type="NCBIfam" id="TIGR01276">
    <property type="entry name" value="thiB"/>
    <property type="match status" value="1"/>
</dbReference>
<evidence type="ECO:0000256" key="1">
    <source>
        <dbReference type="ARBA" id="ARBA00004418"/>
    </source>
</evidence>
<dbReference type="GO" id="GO:0030288">
    <property type="term" value="C:outer membrane-bounded periplasmic space"/>
    <property type="evidence" value="ECO:0007669"/>
    <property type="project" value="InterPro"/>
</dbReference>
<dbReference type="PANTHER" id="PTHR30006:SF3">
    <property type="entry name" value="THIAMINE-BINDING PERIPLASMIC PROTEIN"/>
    <property type="match status" value="1"/>
</dbReference>
<keyword evidence="8" id="KW-1185">Reference proteome</keyword>
<keyword evidence="5" id="KW-0732">Signal</keyword>
<evidence type="ECO:0000256" key="3">
    <source>
        <dbReference type="ARBA" id="ARBA00019815"/>
    </source>
</evidence>
<evidence type="ECO:0000256" key="4">
    <source>
        <dbReference type="ARBA" id="ARBA00022448"/>
    </source>
</evidence>
<gene>
    <name evidence="7" type="ORF">OA57_09035</name>
</gene>
<dbReference type="AlphaFoldDB" id="A0A0A3AKP1"/>
<keyword evidence="4" id="KW-0813">Transport</keyword>
<dbReference type="Pfam" id="PF01547">
    <property type="entry name" value="SBP_bac_1"/>
    <property type="match status" value="1"/>
</dbReference>
<keyword evidence="6" id="KW-0574">Periplasm</keyword>
<dbReference type="NCBIfam" id="TIGR01254">
    <property type="entry name" value="sfuA"/>
    <property type="match status" value="1"/>
</dbReference>
<sequence>MIATFFLTFGSTSFSTEKPTLTVYSYDSFTSEWGPGPKLKQAFERQCQCNLEFVPFADGVTMFNRLRLENNGSKADVVIGLDNHLLQEAAESGLFAANSVDLSPLALPIEWSDRTFVPYDYGQYAFIYDRNKLKNPPKSLTELVERQDLNIIYQDPRTSTVGRGLLAWINAVYPPDQVAQAWQTLAKHTVTVGKGWSETYGAFLKGEADLVLSYNTSPLYHQIHEQKGNYIAAEFAEGHIVQIELAATLKNSRQPELADRFLAFLISPDAQKTIALHNIMLPVINTDIEPHFDQFTPAKTLKVPFPDKNSSTLQIRQWQHALSQ</sequence>
<dbReference type="InterPro" id="IPR005967">
    <property type="entry name" value="ThiB"/>
</dbReference>
<dbReference type="GO" id="GO:0030976">
    <property type="term" value="F:thiamine pyrophosphate binding"/>
    <property type="evidence" value="ECO:0007669"/>
    <property type="project" value="TreeGrafter"/>
</dbReference>
<comment type="similarity">
    <text evidence="2">Belongs to the bacterial solute-binding protein 1 family.</text>
</comment>
<evidence type="ECO:0000256" key="6">
    <source>
        <dbReference type="ARBA" id="ARBA00022764"/>
    </source>
</evidence>
<evidence type="ECO:0000313" key="7">
    <source>
        <dbReference type="EMBL" id="KGQ69963.1"/>
    </source>
</evidence>
<reference evidence="7 8" key="1">
    <citation type="submission" date="2014-11" db="EMBL/GenBank/DDBJ databases">
        <title>Draft genome sequence of Chelonobacter oris 1662T, associated with respiratory disease in Hermann's Tortoises.</title>
        <authorList>
            <person name="Kudirkiene E."/>
            <person name="Hansen M.J."/>
            <person name="Bojesen A.M."/>
        </authorList>
    </citation>
    <scope>NUCLEOTIDE SEQUENCE [LARGE SCALE GENOMIC DNA]</scope>
    <source>
        <strain evidence="7 8">1662</strain>
    </source>
</reference>
<dbReference type="InterPro" id="IPR005948">
    <property type="entry name" value="ThiB-like"/>
</dbReference>
<evidence type="ECO:0000256" key="5">
    <source>
        <dbReference type="ARBA" id="ARBA00022729"/>
    </source>
</evidence>
<dbReference type="GO" id="GO:0015888">
    <property type="term" value="P:thiamine transport"/>
    <property type="evidence" value="ECO:0007669"/>
    <property type="project" value="InterPro"/>
</dbReference>
<protein>
    <recommendedName>
        <fullName evidence="3">Thiamine-binding periplasmic protein</fullName>
    </recommendedName>
</protein>
<comment type="caution">
    <text evidence="7">The sequence shown here is derived from an EMBL/GenBank/DDBJ whole genome shotgun (WGS) entry which is preliminary data.</text>
</comment>
<dbReference type="InterPro" id="IPR006059">
    <property type="entry name" value="SBP"/>
</dbReference>
<dbReference type="Gene3D" id="3.40.190.10">
    <property type="entry name" value="Periplasmic binding protein-like II"/>
    <property type="match status" value="2"/>
</dbReference>
<evidence type="ECO:0000256" key="2">
    <source>
        <dbReference type="ARBA" id="ARBA00008520"/>
    </source>
</evidence>